<proteinExistence type="predicted"/>
<evidence type="ECO:0000313" key="2">
    <source>
        <dbReference type="EMBL" id="KOS56458.1"/>
    </source>
</evidence>
<sequence length="75" mass="8348">MKRTTVIPKLMTTEEVMAVSRRGVNRVRRAAASGALKAQPRVPGAPFMFTEENVADWIERGSPEVPAPTRRRRAS</sequence>
<dbReference type="AlphaFoldDB" id="A0A0M8PQF9"/>
<evidence type="ECO:0000259" key="1">
    <source>
        <dbReference type="Pfam" id="PF12728"/>
    </source>
</evidence>
<protein>
    <recommendedName>
        <fullName evidence="1">Helix-turn-helix domain-containing protein</fullName>
    </recommendedName>
</protein>
<evidence type="ECO:0000313" key="3">
    <source>
        <dbReference type="Proteomes" id="UP000037712"/>
    </source>
</evidence>
<reference evidence="3" key="2">
    <citation type="submission" date="2015-01" db="EMBL/GenBank/DDBJ databases">
        <title>Draft genome sequence of potential hydrocarbon metabolising strain of Rhodococcus rhodochrous.</title>
        <authorList>
            <person name="Aggarwal R.K."/>
            <person name="Dawar C."/>
        </authorList>
    </citation>
    <scope>NUCLEOTIDE SEQUENCE [LARGE SCALE GENOMIC DNA]</scope>
    <source>
        <strain evidence="3">KG-21</strain>
    </source>
</reference>
<name>A0A0M8PQF9_RHORH</name>
<organism evidence="2 3">
    <name type="scientific">Rhodococcus rhodochrous KG-21</name>
    <dbReference type="NCBI Taxonomy" id="1441923"/>
    <lineage>
        <taxon>Bacteria</taxon>
        <taxon>Bacillati</taxon>
        <taxon>Actinomycetota</taxon>
        <taxon>Actinomycetes</taxon>
        <taxon>Mycobacteriales</taxon>
        <taxon>Nocardiaceae</taxon>
        <taxon>Rhodococcus</taxon>
    </lineage>
</organism>
<dbReference type="EMBL" id="AZYO01000018">
    <property type="protein sequence ID" value="KOS56458.1"/>
    <property type="molecule type" value="Genomic_DNA"/>
</dbReference>
<accession>A0A0M8PQF9</accession>
<dbReference type="RefSeq" id="WP_054372451.1">
    <property type="nucleotide sequence ID" value="NZ_AZYO01000018.1"/>
</dbReference>
<dbReference type="PATRIC" id="fig|1441923.3.peg.2135"/>
<gene>
    <name evidence="2" type="ORF">Z051_09625</name>
</gene>
<dbReference type="InterPro" id="IPR041657">
    <property type="entry name" value="HTH_17"/>
</dbReference>
<feature type="domain" description="Helix-turn-helix" evidence="1">
    <location>
        <begin position="10"/>
        <end position="61"/>
    </location>
</feature>
<dbReference type="Proteomes" id="UP000037712">
    <property type="component" value="Unassembled WGS sequence"/>
</dbReference>
<reference evidence="2 3" key="1">
    <citation type="journal article" date="2015" name="Genome Announc.">
        <title>Draft Genome Sequence of Rhodococcus rhodochrous Strain KG-21, a Soil Isolate from Oil Fields of Krishna-Godavari Basin, India.</title>
        <authorList>
            <person name="Dawar C."/>
            <person name="Aggarwal R.K."/>
        </authorList>
    </citation>
    <scope>NUCLEOTIDE SEQUENCE [LARGE SCALE GENOMIC DNA]</scope>
    <source>
        <strain evidence="2 3">KG-21</strain>
    </source>
</reference>
<comment type="caution">
    <text evidence="2">The sequence shown here is derived from an EMBL/GenBank/DDBJ whole genome shotgun (WGS) entry which is preliminary data.</text>
</comment>
<dbReference type="Pfam" id="PF12728">
    <property type="entry name" value="HTH_17"/>
    <property type="match status" value="1"/>
</dbReference>